<evidence type="ECO:0000256" key="5">
    <source>
        <dbReference type="ARBA" id="ARBA00023163"/>
    </source>
</evidence>
<feature type="domain" description="Response regulatory" evidence="9">
    <location>
        <begin position="5"/>
        <end position="121"/>
    </location>
</feature>
<keyword evidence="5" id="KW-0804">Transcription</keyword>
<dbReference type="RefSeq" id="WP_127017785.1">
    <property type="nucleotide sequence ID" value="NZ_CP016379.1"/>
</dbReference>
<reference evidence="10 11" key="1">
    <citation type="submission" date="2016-07" db="EMBL/GenBank/DDBJ databases">
        <title>Genome and transcriptome analysis of iron-reducing fermentative bacteria Anoxybacter fermentans.</title>
        <authorList>
            <person name="Zeng X."/>
            <person name="Shao Z."/>
        </authorList>
    </citation>
    <scope>NUCLEOTIDE SEQUENCE [LARGE SCALE GENOMIC DNA]</scope>
    <source>
        <strain evidence="10 11">DY22613</strain>
    </source>
</reference>
<dbReference type="Proteomes" id="UP000267250">
    <property type="component" value="Chromosome"/>
</dbReference>
<dbReference type="CDD" id="cd06170">
    <property type="entry name" value="LuxR_C_like"/>
    <property type="match status" value="1"/>
</dbReference>
<dbReference type="CDD" id="cd17535">
    <property type="entry name" value="REC_NarL-like"/>
    <property type="match status" value="1"/>
</dbReference>
<evidence type="ECO:0000256" key="1">
    <source>
        <dbReference type="ARBA" id="ARBA00018672"/>
    </source>
</evidence>
<keyword evidence="4 10" id="KW-0238">DNA-binding</keyword>
<dbReference type="Pfam" id="PF00196">
    <property type="entry name" value="GerE"/>
    <property type="match status" value="1"/>
</dbReference>
<proteinExistence type="predicted"/>
<evidence type="ECO:0000313" key="11">
    <source>
        <dbReference type="Proteomes" id="UP000267250"/>
    </source>
</evidence>
<dbReference type="InterPro" id="IPR016032">
    <property type="entry name" value="Sig_transdc_resp-reg_C-effctor"/>
</dbReference>
<dbReference type="GO" id="GO:0000160">
    <property type="term" value="P:phosphorelay signal transduction system"/>
    <property type="evidence" value="ECO:0007669"/>
    <property type="project" value="InterPro"/>
</dbReference>
<dbReference type="InterPro" id="IPR039420">
    <property type="entry name" value="WalR-like"/>
</dbReference>
<evidence type="ECO:0000259" key="8">
    <source>
        <dbReference type="PROSITE" id="PS50043"/>
    </source>
</evidence>
<dbReference type="InterPro" id="IPR001789">
    <property type="entry name" value="Sig_transdc_resp-reg_receiver"/>
</dbReference>
<evidence type="ECO:0000259" key="9">
    <source>
        <dbReference type="PROSITE" id="PS50110"/>
    </source>
</evidence>
<dbReference type="PRINTS" id="PR00038">
    <property type="entry name" value="HTHLUXR"/>
</dbReference>
<dbReference type="PANTHER" id="PTHR43214">
    <property type="entry name" value="TWO-COMPONENT RESPONSE REGULATOR"/>
    <property type="match status" value="1"/>
</dbReference>
<sequence length="216" mass="24244">MEKIKVLVADDHLLVREGICKLLELDEKITIVGEAVDGEDVVNKAKELKPDLILMDLNMPKLSGVQASKQIKSLFPEIKIIILTIHDDEEYVYEVLKAGAEGYLQKDVSAEELRSALQMVFNGETLFPASVINRVMGRERSKGKIGESIEDILTEREIEVLEMMAKGNNNRAIGEKLFISEKTVKNHVSNILKKLGVNDRTQAVIYAIKKGWVDIK</sequence>
<dbReference type="GO" id="GO:0006355">
    <property type="term" value="P:regulation of DNA-templated transcription"/>
    <property type="evidence" value="ECO:0007669"/>
    <property type="project" value="InterPro"/>
</dbReference>
<dbReference type="GO" id="GO:0003677">
    <property type="term" value="F:DNA binding"/>
    <property type="evidence" value="ECO:0007669"/>
    <property type="project" value="UniProtKB-KW"/>
</dbReference>
<dbReference type="SMART" id="SM00421">
    <property type="entry name" value="HTH_LUXR"/>
    <property type="match status" value="1"/>
</dbReference>
<dbReference type="InterPro" id="IPR058245">
    <property type="entry name" value="NreC/VraR/RcsB-like_REC"/>
</dbReference>
<dbReference type="SUPFAM" id="SSF52172">
    <property type="entry name" value="CheY-like"/>
    <property type="match status" value="1"/>
</dbReference>
<gene>
    <name evidence="10" type="ORF">BBF96_14150</name>
</gene>
<dbReference type="PROSITE" id="PS50110">
    <property type="entry name" value="RESPONSE_REGULATORY"/>
    <property type="match status" value="1"/>
</dbReference>
<evidence type="ECO:0000256" key="6">
    <source>
        <dbReference type="ARBA" id="ARBA00024867"/>
    </source>
</evidence>
<dbReference type="AlphaFoldDB" id="A0A3S9T329"/>
<accession>A0A3S9T329</accession>
<name>A0A3S9T329_9FIRM</name>
<evidence type="ECO:0000256" key="2">
    <source>
        <dbReference type="ARBA" id="ARBA00022553"/>
    </source>
</evidence>
<dbReference type="Gene3D" id="3.40.50.2300">
    <property type="match status" value="1"/>
</dbReference>
<evidence type="ECO:0000256" key="3">
    <source>
        <dbReference type="ARBA" id="ARBA00023015"/>
    </source>
</evidence>
<evidence type="ECO:0000256" key="4">
    <source>
        <dbReference type="ARBA" id="ARBA00023125"/>
    </source>
</evidence>
<keyword evidence="2 7" id="KW-0597">Phosphoprotein</keyword>
<feature type="domain" description="HTH luxR-type" evidence="8">
    <location>
        <begin position="146"/>
        <end position="211"/>
    </location>
</feature>
<evidence type="ECO:0000256" key="7">
    <source>
        <dbReference type="PROSITE-ProRule" id="PRU00169"/>
    </source>
</evidence>
<organism evidence="10 11">
    <name type="scientific">Anoxybacter fermentans</name>
    <dbReference type="NCBI Taxonomy" id="1323375"/>
    <lineage>
        <taxon>Bacteria</taxon>
        <taxon>Bacillati</taxon>
        <taxon>Bacillota</taxon>
        <taxon>Clostridia</taxon>
        <taxon>Halanaerobiales</taxon>
        <taxon>Anoxybacter</taxon>
    </lineage>
</organism>
<dbReference type="KEGG" id="aft:BBF96_14150"/>
<comment type="function">
    <text evidence="6">May play the central regulatory role in sporulation. It may be an element of the effector pathway responsible for the activation of sporulation genes in response to nutritional stress. Spo0A may act in concert with spo0H (a sigma factor) to control the expression of some genes that are critical to the sporulation process.</text>
</comment>
<dbReference type="EMBL" id="CP016379">
    <property type="protein sequence ID" value="AZR74945.1"/>
    <property type="molecule type" value="Genomic_DNA"/>
</dbReference>
<evidence type="ECO:0000313" key="10">
    <source>
        <dbReference type="EMBL" id="AZR74945.1"/>
    </source>
</evidence>
<feature type="modified residue" description="4-aspartylphosphate" evidence="7">
    <location>
        <position position="56"/>
    </location>
</feature>
<dbReference type="PROSITE" id="PS00622">
    <property type="entry name" value="HTH_LUXR_1"/>
    <property type="match status" value="1"/>
</dbReference>
<dbReference type="InterPro" id="IPR011006">
    <property type="entry name" value="CheY-like_superfamily"/>
</dbReference>
<protein>
    <recommendedName>
        <fullName evidence="1">Stage 0 sporulation protein A homolog</fullName>
    </recommendedName>
</protein>
<keyword evidence="3" id="KW-0805">Transcription regulation</keyword>
<dbReference type="PANTHER" id="PTHR43214:SF39">
    <property type="entry name" value="TRANSCRIPTIONAL REGULATORY PROTEIN DEGU"/>
    <property type="match status" value="1"/>
</dbReference>
<dbReference type="SUPFAM" id="SSF46894">
    <property type="entry name" value="C-terminal effector domain of the bipartite response regulators"/>
    <property type="match status" value="1"/>
</dbReference>
<dbReference type="Pfam" id="PF00072">
    <property type="entry name" value="Response_reg"/>
    <property type="match status" value="1"/>
</dbReference>
<dbReference type="InterPro" id="IPR000792">
    <property type="entry name" value="Tscrpt_reg_LuxR_C"/>
</dbReference>
<dbReference type="PROSITE" id="PS50043">
    <property type="entry name" value="HTH_LUXR_2"/>
    <property type="match status" value="1"/>
</dbReference>
<keyword evidence="11" id="KW-1185">Reference proteome</keyword>
<dbReference type="OrthoDB" id="9779069at2"/>
<dbReference type="SMART" id="SM00448">
    <property type="entry name" value="REC"/>
    <property type="match status" value="1"/>
</dbReference>